<dbReference type="AlphaFoldDB" id="A0A5C3KUZ8"/>
<dbReference type="EMBL" id="ML210327">
    <property type="protein sequence ID" value="TFK19728.1"/>
    <property type="molecule type" value="Genomic_DNA"/>
</dbReference>
<evidence type="ECO:0000313" key="1">
    <source>
        <dbReference type="EMBL" id="TFK19728.1"/>
    </source>
</evidence>
<accession>A0A5C3KUZ8</accession>
<protein>
    <submittedName>
        <fullName evidence="1">Uncharacterized protein</fullName>
    </submittedName>
</protein>
<proteinExistence type="predicted"/>
<evidence type="ECO:0000313" key="2">
    <source>
        <dbReference type="Proteomes" id="UP000307440"/>
    </source>
</evidence>
<dbReference type="Proteomes" id="UP000307440">
    <property type="component" value="Unassembled WGS sequence"/>
</dbReference>
<keyword evidence="2" id="KW-1185">Reference proteome</keyword>
<name>A0A5C3KUZ8_COPMA</name>
<reference evidence="1 2" key="1">
    <citation type="journal article" date="2019" name="Nat. Ecol. Evol.">
        <title>Megaphylogeny resolves global patterns of mushroom evolution.</title>
        <authorList>
            <person name="Varga T."/>
            <person name="Krizsan K."/>
            <person name="Foldi C."/>
            <person name="Dima B."/>
            <person name="Sanchez-Garcia M."/>
            <person name="Sanchez-Ramirez S."/>
            <person name="Szollosi G.J."/>
            <person name="Szarkandi J.G."/>
            <person name="Papp V."/>
            <person name="Albert L."/>
            <person name="Andreopoulos W."/>
            <person name="Angelini C."/>
            <person name="Antonin V."/>
            <person name="Barry K.W."/>
            <person name="Bougher N.L."/>
            <person name="Buchanan P."/>
            <person name="Buyck B."/>
            <person name="Bense V."/>
            <person name="Catcheside P."/>
            <person name="Chovatia M."/>
            <person name="Cooper J."/>
            <person name="Damon W."/>
            <person name="Desjardin D."/>
            <person name="Finy P."/>
            <person name="Geml J."/>
            <person name="Haridas S."/>
            <person name="Hughes K."/>
            <person name="Justo A."/>
            <person name="Karasinski D."/>
            <person name="Kautmanova I."/>
            <person name="Kiss B."/>
            <person name="Kocsube S."/>
            <person name="Kotiranta H."/>
            <person name="LaButti K.M."/>
            <person name="Lechner B.E."/>
            <person name="Liimatainen K."/>
            <person name="Lipzen A."/>
            <person name="Lukacs Z."/>
            <person name="Mihaltcheva S."/>
            <person name="Morgado L.N."/>
            <person name="Niskanen T."/>
            <person name="Noordeloos M.E."/>
            <person name="Ohm R.A."/>
            <person name="Ortiz-Santana B."/>
            <person name="Ovrebo C."/>
            <person name="Racz N."/>
            <person name="Riley R."/>
            <person name="Savchenko A."/>
            <person name="Shiryaev A."/>
            <person name="Soop K."/>
            <person name="Spirin V."/>
            <person name="Szebenyi C."/>
            <person name="Tomsovsky M."/>
            <person name="Tulloss R.E."/>
            <person name="Uehling J."/>
            <person name="Grigoriev I.V."/>
            <person name="Vagvolgyi C."/>
            <person name="Papp T."/>
            <person name="Martin F.M."/>
            <person name="Miettinen O."/>
            <person name="Hibbett D.S."/>
            <person name="Nagy L.G."/>
        </authorList>
    </citation>
    <scope>NUCLEOTIDE SEQUENCE [LARGE SCALE GENOMIC DNA]</scope>
    <source>
        <strain evidence="1 2">CBS 121175</strain>
    </source>
</reference>
<gene>
    <name evidence="1" type="ORF">FA15DRAFT_162834</name>
</gene>
<sequence>MSLTTDCTESASFALQCWPHLWRKLPIAVEDTGVKTMLTRFIEHNFQLELNHHHHRMQFFSKFSSLLEPFIAQPLVRNVERYKDYGGIKQCISHLRAAYDRQLAIRLSKLSEEDGRFLGRFVNYIIALSQPSNKVLVDEWDKTLPGSKVDGLTSFLKESGLGYLIWNPNNMRPVRMSCGHTHEDWTCAVSCGHPPPLWFLFSEEFLIFMGDPSRKQSPDRWGIQSHDIVRVLELSINELLALPKSRPSLNKNKILEDHYLLSLIQAVLVFLPIVNKRKARQLLYYLVRLDDRWTPPGYDVNPELSLIAWAMLYKIDACIFRCVLDGKISVVLVLLEYFRNYWKKTTIIDANTILGSIDRLYDDFKADPVAFLNQRSIPITEPWPTDVPPEHAPS</sequence>
<organism evidence="1 2">
    <name type="scientific">Coprinopsis marcescibilis</name>
    <name type="common">Agaric fungus</name>
    <name type="synonym">Psathyrella marcescibilis</name>
    <dbReference type="NCBI Taxonomy" id="230819"/>
    <lineage>
        <taxon>Eukaryota</taxon>
        <taxon>Fungi</taxon>
        <taxon>Dikarya</taxon>
        <taxon>Basidiomycota</taxon>
        <taxon>Agaricomycotina</taxon>
        <taxon>Agaricomycetes</taxon>
        <taxon>Agaricomycetidae</taxon>
        <taxon>Agaricales</taxon>
        <taxon>Agaricineae</taxon>
        <taxon>Psathyrellaceae</taxon>
        <taxon>Coprinopsis</taxon>
    </lineage>
</organism>